<keyword evidence="3" id="KW-1185">Reference proteome</keyword>
<reference evidence="3" key="1">
    <citation type="submission" date="2020-05" db="EMBL/GenBank/DDBJ databases">
        <title>Frigoriglobus tundricola gen. nov., sp. nov., a psychrotolerant cellulolytic planctomycete of the family Gemmataceae with two divergent copies of 16S rRNA gene.</title>
        <authorList>
            <person name="Kulichevskaya I.S."/>
            <person name="Ivanova A.A."/>
            <person name="Naumoff D.G."/>
            <person name="Beletsky A.V."/>
            <person name="Rijpstra W.I.C."/>
            <person name="Sinninghe Damste J.S."/>
            <person name="Mardanov A.V."/>
            <person name="Ravin N.V."/>
            <person name="Dedysh S.N."/>
        </authorList>
    </citation>
    <scope>NUCLEOTIDE SEQUENCE [LARGE SCALE GENOMIC DNA]</scope>
    <source>
        <strain evidence="3">PL17</strain>
    </source>
</reference>
<evidence type="ECO:0000313" key="3">
    <source>
        <dbReference type="Proteomes" id="UP000503447"/>
    </source>
</evidence>
<gene>
    <name evidence="2" type="ORF">FTUN_3726</name>
</gene>
<evidence type="ECO:0000256" key="1">
    <source>
        <dbReference type="SAM" id="Phobius"/>
    </source>
</evidence>
<dbReference type="EMBL" id="CP053452">
    <property type="protein sequence ID" value="QJW96170.1"/>
    <property type="molecule type" value="Genomic_DNA"/>
</dbReference>
<evidence type="ECO:0000313" key="2">
    <source>
        <dbReference type="EMBL" id="QJW96170.1"/>
    </source>
</evidence>
<name>A0A6M5YRV4_9BACT</name>
<organism evidence="2 3">
    <name type="scientific">Frigoriglobus tundricola</name>
    <dbReference type="NCBI Taxonomy" id="2774151"/>
    <lineage>
        <taxon>Bacteria</taxon>
        <taxon>Pseudomonadati</taxon>
        <taxon>Planctomycetota</taxon>
        <taxon>Planctomycetia</taxon>
        <taxon>Gemmatales</taxon>
        <taxon>Gemmataceae</taxon>
        <taxon>Frigoriglobus</taxon>
    </lineage>
</organism>
<proteinExistence type="predicted"/>
<protein>
    <submittedName>
        <fullName evidence="2">Uncharacterized protein</fullName>
    </submittedName>
</protein>
<accession>A0A6M5YRV4</accession>
<dbReference type="Proteomes" id="UP000503447">
    <property type="component" value="Chromosome"/>
</dbReference>
<dbReference type="AlphaFoldDB" id="A0A6M5YRV4"/>
<keyword evidence="1" id="KW-0812">Transmembrane</keyword>
<keyword evidence="1" id="KW-0472">Membrane</keyword>
<keyword evidence="1" id="KW-1133">Transmembrane helix</keyword>
<dbReference type="KEGG" id="ftj:FTUN_3726"/>
<sequence length="33" mass="3324">MRKVALWAGVPAVVAVAGVSLWFTLVPGRSGAG</sequence>
<feature type="transmembrane region" description="Helical" evidence="1">
    <location>
        <begin position="6"/>
        <end position="26"/>
    </location>
</feature>